<protein>
    <submittedName>
        <fullName evidence="2">Uncharacterized protein</fullName>
    </submittedName>
</protein>
<evidence type="ECO:0000313" key="2">
    <source>
        <dbReference type="WBParaSite" id="PEQ_0001427001-mRNA-1"/>
    </source>
</evidence>
<dbReference type="WBParaSite" id="PEQ_0001427001-mRNA-1">
    <property type="protein sequence ID" value="PEQ_0001427001-mRNA-1"/>
    <property type="gene ID" value="PEQ_0001427001"/>
</dbReference>
<reference evidence="2" key="1">
    <citation type="submission" date="2022-11" db="UniProtKB">
        <authorList>
            <consortium name="WormBaseParasite"/>
        </authorList>
    </citation>
    <scope>IDENTIFICATION</scope>
</reference>
<dbReference type="AlphaFoldDB" id="A0A914SAE0"/>
<organism evidence="1 2">
    <name type="scientific">Parascaris equorum</name>
    <name type="common">Equine roundworm</name>
    <dbReference type="NCBI Taxonomy" id="6256"/>
    <lineage>
        <taxon>Eukaryota</taxon>
        <taxon>Metazoa</taxon>
        <taxon>Ecdysozoa</taxon>
        <taxon>Nematoda</taxon>
        <taxon>Chromadorea</taxon>
        <taxon>Rhabditida</taxon>
        <taxon>Spirurina</taxon>
        <taxon>Ascaridomorpha</taxon>
        <taxon>Ascaridoidea</taxon>
        <taxon>Ascarididae</taxon>
        <taxon>Parascaris</taxon>
    </lineage>
</organism>
<evidence type="ECO:0000313" key="1">
    <source>
        <dbReference type="Proteomes" id="UP000887564"/>
    </source>
</evidence>
<proteinExistence type="predicted"/>
<name>A0A914SAE0_PAREQ</name>
<keyword evidence="1" id="KW-1185">Reference proteome</keyword>
<sequence length="165" mass="18775">MTSAFGDLVHRLHATSVRETFAIVLMTIISDIFLKTEGFEFLPYPVEMIMQVVRAMRRQPEIYAHLPSETLSRFIWAVIRVTKELLHSDKFVRNEPVSALDASNRADLCFQVSQLFVLISMNIREKVFLTDASLSDMIVHSTCFCAVFGNNSTNERNNESGNVVQ</sequence>
<dbReference type="Proteomes" id="UP000887564">
    <property type="component" value="Unplaced"/>
</dbReference>
<accession>A0A914SAE0</accession>